<dbReference type="GO" id="GO:0046872">
    <property type="term" value="F:metal ion binding"/>
    <property type="evidence" value="ECO:0007669"/>
    <property type="project" value="UniProtKB-KW"/>
</dbReference>
<feature type="non-terminal residue" evidence="7">
    <location>
        <position position="1"/>
    </location>
</feature>
<accession>X0V3C4</accession>
<keyword evidence="3" id="KW-0560">Oxidoreductase</keyword>
<organism evidence="7">
    <name type="scientific">marine sediment metagenome</name>
    <dbReference type="NCBI Taxonomy" id="412755"/>
    <lineage>
        <taxon>unclassified sequences</taxon>
        <taxon>metagenomes</taxon>
        <taxon>ecological metagenomes</taxon>
    </lineage>
</organism>
<proteinExistence type="predicted"/>
<dbReference type="EMBL" id="BARS01020920">
    <property type="protein sequence ID" value="GAG12634.1"/>
    <property type="molecule type" value="Genomic_DNA"/>
</dbReference>
<feature type="domain" description="4Fe-4S ferredoxin-type" evidence="6">
    <location>
        <begin position="160"/>
        <end position="189"/>
    </location>
</feature>
<dbReference type="PANTHER" id="PTHR43687:SF1">
    <property type="entry name" value="FERREDOXIN III"/>
    <property type="match status" value="1"/>
</dbReference>
<name>X0V3C4_9ZZZZ</name>
<dbReference type="InterPro" id="IPR017900">
    <property type="entry name" value="4Fe4S_Fe_S_CS"/>
</dbReference>
<evidence type="ECO:0000256" key="3">
    <source>
        <dbReference type="ARBA" id="ARBA00023002"/>
    </source>
</evidence>
<sequence>EGVQFFRYDPDSTPDKVITYPNGAVELKDELLGVDMSIPTDLLVLTVGLQPAEEAISEQLKVARSEDGFLLERHPKLGPAEAASPGIYLAGTVQYPKDVRESIAQGLAAASKAGMILSRDTIEKEPITAQLVEDKCIVCGICARACPFGAIELIGKVKEGTIKFHEAACTGCGNCAAVCNYDAVIMPYFTKEQILAQIDAALAERPQEKVLAFVCNWCSYPGADQAGVEKLQYPPSARLIRLMCSARIEEDFIARAFEKGAGVVLVTGCHLT</sequence>
<dbReference type="SUPFAM" id="SSF51971">
    <property type="entry name" value="Nucleotide-binding domain"/>
    <property type="match status" value="1"/>
</dbReference>
<dbReference type="SUPFAM" id="SSF54862">
    <property type="entry name" value="4Fe-4S ferredoxins"/>
    <property type="match status" value="1"/>
</dbReference>
<keyword evidence="2" id="KW-0479">Metal-binding</keyword>
<comment type="caution">
    <text evidence="7">The sequence shown here is derived from an EMBL/GenBank/DDBJ whole genome shotgun (WGS) entry which is preliminary data.</text>
</comment>
<reference evidence="7" key="1">
    <citation type="journal article" date="2014" name="Front. Microbiol.">
        <title>High frequency of phylogenetically diverse reductive dehalogenase-homologous genes in deep subseafloor sedimentary metagenomes.</title>
        <authorList>
            <person name="Kawai M."/>
            <person name="Futagami T."/>
            <person name="Toyoda A."/>
            <person name="Takaki Y."/>
            <person name="Nishi S."/>
            <person name="Hori S."/>
            <person name="Arai W."/>
            <person name="Tsubouchi T."/>
            <person name="Morono Y."/>
            <person name="Uchiyama I."/>
            <person name="Ito T."/>
            <person name="Fujiyama A."/>
            <person name="Inagaki F."/>
            <person name="Takami H."/>
        </authorList>
    </citation>
    <scope>NUCLEOTIDE SEQUENCE</scope>
    <source>
        <strain evidence="7">Expedition CK06-06</strain>
    </source>
</reference>
<evidence type="ECO:0000313" key="7">
    <source>
        <dbReference type="EMBL" id="GAG12634.1"/>
    </source>
</evidence>
<feature type="domain" description="4Fe-4S ferredoxin-type" evidence="6">
    <location>
        <begin position="127"/>
        <end position="156"/>
    </location>
</feature>
<dbReference type="PROSITE" id="PS51379">
    <property type="entry name" value="4FE4S_FER_2"/>
    <property type="match status" value="2"/>
</dbReference>
<dbReference type="AlphaFoldDB" id="X0V3C4"/>
<dbReference type="PANTHER" id="PTHR43687">
    <property type="entry name" value="ADENYLYLSULFATE REDUCTASE, BETA SUBUNIT"/>
    <property type="match status" value="1"/>
</dbReference>
<keyword evidence="1" id="KW-0004">4Fe-4S</keyword>
<gene>
    <name evidence="7" type="ORF">S01H1_33682</name>
</gene>
<protein>
    <recommendedName>
        <fullName evidence="6">4Fe-4S ferredoxin-type domain-containing protein</fullName>
    </recommendedName>
</protein>
<dbReference type="InterPro" id="IPR017896">
    <property type="entry name" value="4Fe4S_Fe-S-bd"/>
</dbReference>
<dbReference type="PROSITE" id="PS00198">
    <property type="entry name" value="4FE4S_FER_1"/>
    <property type="match status" value="1"/>
</dbReference>
<dbReference type="GO" id="GO:0051539">
    <property type="term" value="F:4 iron, 4 sulfur cluster binding"/>
    <property type="evidence" value="ECO:0007669"/>
    <property type="project" value="UniProtKB-KW"/>
</dbReference>
<evidence type="ECO:0000256" key="5">
    <source>
        <dbReference type="ARBA" id="ARBA00023014"/>
    </source>
</evidence>
<keyword evidence="4" id="KW-0408">Iron</keyword>
<evidence type="ECO:0000256" key="1">
    <source>
        <dbReference type="ARBA" id="ARBA00022485"/>
    </source>
</evidence>
<evidence type="ECO:0000256" key="4">
    <source>
        <dbReference type="ARBA" id="ARBA00023004"/>
    </source>
</evidence>
<evidence type="ECO:0000256" key="2">
    <source>
        <dbReference type="ARBA" id="ARBA00022723"/>
    </source>
</evidence>
<dbReference type="Gene3D" id="3.30.70.20">
    <property type="match status" value="2"/>
</dbReference>
<dbReference type="InterPro" id="IPR050572">
    <property type="entry name" value="Fe-S_Ferredoxin"/>
</dbReference>
<dbReference type="GO" id="GO:0016491">
    <property type="term" value="F:oxidoreductase activity"/>
    <property type="evidence" value="ECO:0007669"/>
    <property type="project" value="UniProtKB-KW"/>
</dbReference>
<feature type="non-terminal residue" evidence="7">
    <location>
        <position position="272"/>
    </location>
</feature>
<dbReference type="Pfam" id="PF12838">
    <property type="entry name" value="Fer4_7"/>
    <property type="match status" value="1"/>
</dbReference>
<evidence type="ECO:0000259" key="6">
    <source>
        <dbReference type="PROSITE" id="PS51379"/>
    </source>
</evidence>
<dbReference type="InterPro" id="IPR003813">
    <property type="entry name" value="MvhD/FlpD"/>
</dbReference>
<keyword evidence="5" id="KW-0411">Iron-sulfur</keyword>
<dbReference type="Pfam" id="PF02662">
    <property type="entry name" value="FlpD"/>
    <property type="match status" value="1"/>
</dbReference>